<dbReference type="GO" id="GO:0006606">
    <property type="term" value="P:protein import into nucleus"/>
    <property type="evidence" value="ECO:0007669"/>
    <property type="project" value="TreeGrafter"/>
</dbReference>
<evidence type="ECO:0000256" key="5">
    <source>
        <dbReference type="ARBA" id="ARBA00022927"/>
    </source>
</evidence>
<evidence type="ECO:0000256" key="3">
    <source>
        <dbReference type="ARBA" id="ARBA00022448"/>
    </source>
</evidence>
<proteinExistence type="inferred from homology"/>
<keyword evidence="3" id="KW-0813">Transport</keyword>
<dbReference type="GO" id="GO:0005543">
    <property type="term" value="F:phospholipid binding"/>
    <property type="evidence" value="ECO:0007669"/>
    <property type="project" value="TreeGrafter"/>
</dbReference>
<dbReference type="AlphaFoldDB" id="A0AA39HBJ1"/>
<gene>
    <name evidence="11" type="ORF">QR680_016211</name>
</gene>
<dbReference type="GO" id="GO:0017056">
    <property type="term" value="F:structural constituent of nuclear pore"/>
    <property type="evidence" value="ECO:0007669"/>
    <property type="project" value="InterPro"/>
</dbReference>
<dbReference type="Proteomes" id="UP001175271">
    <property type="component" value="Unassembled WGS sequence"/>
</dbReference>
<keyword evidence="5" id="KW-0653">Protein transport</keyword>
<keyword evidence="12" id="KW-1185">Reference proteome</keyword>
<name>A0AA39HBJ1_9BILA</name>
<dbReference type="EMBL" id="JAUCMV010000004">
    <property type="protein sequence ID" value="KAK0402221.1"/>
    <property type="molecule type" value="Genomic_DNA"/>
</dbReference>
<protein>
    <recommendedName>
        <fullName evidence="10">Nucleoporin NSP1-like C-terminal domain-containing protein</fullName>
    </recommendedName>
</protein>
<feature type="coiled-coil region" evidence="9">
    <location>
        <begin position="77"/>
        <end position="163"/>
    </location>
</feature>
<dbReference type="GO" id="GO:0006405">
    <property type="term" value="P:RNA export from nucleus"/>
    <property type="evidence" value="ECO:0007669"/>
    <property type="project" value="TreeGrafter"/>
</dbReference>
<comment type="subcellular location">
    <subcellularLocation>
        <location evidence="1">Nucleus</location>
        <location evidence="1">Nuclear pore complex</location>
    </subcellularLocation>
</comment>
<keyword evidence="4" id="KW-0509">mRNA transport</keyword>
<evidence type="ECO:0000256" key="9">
    <source>
        <dbReference type="SAM" id="Coils"/>
    </source>
</evidence>
<evidence type="ECO:0000259" key="10">
    <source>
        <dbReference type="Pfam" id="PF05064"/>
    </source>
</evidence>
<evidence type="ECO:0000256" key="1">
    <source>
        <dbReference type="ARBA" id="ARBA00004567"/>
    </source>
</evidence>
<organism evidence="11 12">
    <name type="scientific">Steinernema hermaphroditum</name>
    <dbReference type="NCBI Taxonomy" id="289476"/>
    <lineage>
        <taxon>Eukaryota</taxon>
        <taxon>Metazoa</taxon>
        <taxon>Ecdysozoa</taxon>
        <taxon>Nematoda</taxon>
        <taxon>Chromadorea</taxon>
        <taxon>Rhabditida</taxon>
        <taxon>Tylenchina</taxon>
        <taxon>Panagrolaimomorpha</taxon>
        <taxon>Strongyloidoidea</taxon>
        <taxon>Steinernematidae</taxon>
        <taxon>Steinernema</taxon>
    </lineage>
</organism>
<accession>A0AA39HBJ1</accession>
<dbReference type="InterPro" id="IPR026010">
    <property type="entry name" value="NSP1/NUP62"/>
</dbReference>
<evidence type="ECO:0000256" key="2">
    <source>
        <dbReference type="ARBA" id="ARBA00005911"/>
    </source>
</evidence>
<evidence type="ECO:0000256" key="6">
    <source>
        <dbReference type="ARBA" id="ARBA00023010"/>
    </source>
</evidence>
<keyword evidence="9" id="KW-0175">Coiled coil</keyword>
<comment type="similarity">
    <text evidence="2">Belongs to the nucleoporin NSP1/NUP62 family.</text>
</comment>
<comment type="caution">
    <text evidence="11">The sequence shown here is derived from an EMBL/GenBank/DDBJ whole genome shotgun (WGS) entry which is preliminary data.</text>
</comment>
<dbReference type="GO" id="GO:0044613">
    <property type="term" value="C:nuclear pore central transport channel"/>
    <property type="evidence" value="ECO:0007669"/>
    <property type="project" value="TreeGrafter"/>
</dbReference>
<sequence length="280" mass="32317">MKKKELHEKEKENSSVLAIRQPRETLSALIHMQRDKKLRATVLCQILPECYLNEDACYPALTWIRRTHEDVVLLLTLKELGQMLQMIVYEYEELERNFMKMLVEVNACDDVLRDTKQRVFELVENVNSVEKKKDRIRADIEFLETQEKEMDELTAELEKAVGVSEWTDGSQVKLNSSLVPPTKADNQRQHMMQMQVGLDAQIKQASDDLAEILDQIAGLLALTPGSTGEDQEELNSALDQVRNILDYQITALQSINEIEMDVAKKFAVMEERLESERKLH</sequence>
<dbReference type="GO" id="GO:0051028">
    <property type="term" value="P:mRNA transport"/>
    <property type="evidence" value="ECO:0007669"/>
    <property type="project" value="UniProtKB-KW"/>
</dbReference>
<reference evidence="11" key="1">
    <citation type="submission" date="2023-06" db="EMBL/GenBank/DDBJ databases">
        <title>Genomic analysis of the entomopathogenic nematode Steinernema hermaphroditum.</title>
        <authorList>
            <person name="Schwarz E.M."/>
            <person name="Heppert J.K."/>
            <person name="Baniya A."/>
            <person name="Schwartz H.T."/>
            <person name="Tan C.-H."/>
            <person name="Antoshechkin I."/>
            <person name="Sternberg P.W."/>
            <person name="Goodrich-Blair H."/>
            <person name="Dillman A.R."/>
        </authorList>
    </citation>
    <scope>NUCLEOTIDE SEQUENCE</scope>
    <source>
        <strain evidence="11">PS9179</strain>
        <tissue evidence="11">Whole animal</tissue>
    </source>
</reference>
<evidence type="ECO:0000256" key="4">
    <source>
        <dbReference type="ARBA" id="ARBA00022816"/>
    </source>
</evidence>
<evidence type="ECO:0000256" key="8">
    <source>
        <dbReference type="ARBA" id="ARBA00023242"/>
    </source>
</evidence>
<evidence type="ECO:0000256" key="7">
    <source>
        <dbReference type="ARBA" id="ARBA00023132"/>
    </source>
</evidence>
<evidence type="ECO:0000313" key="11">
    <source>
        <dbReference type="EMBL" id="KAK0402221.1"/>
    </source>
</evidence>
<keyword evidence="7" id="KW-0906">Nuclear pore complex</keyword>
<keyword evidence="6" id="KW-0811">Translocation</keyword>
<dbReference type="PANTHER" id="PTHR12084:SF0">
    <property type="entry name" value="NUCLEAR PORE GLYCOPROTEIN P62"/>
    <property type="match status" value="1"/>
</dbReference>
<dbReference type="Pfam" id="PF05064">
    <property type="entry name" value="Nsp1_C"/>
    <property type="match status" value="1"/>
</dbReference>
<dbReference type="Gene3D" id="1.20.5.170">
    <property type="match status" value="1"/>
</dbReference>
<dbReference type="PANTHER" id="PTHR12084">
    <property type="entry name" value="NUCLEAR PORE GLYCOPROTEIN P62-RELATED"/>
    <property type="match status" value="1"/>
</dbReference>
<keyword evidence="8" id="KW-0539">Nucleus</keyword>
<feature type="domain" description="Nucleoporin NSP1-like C-terminal" evidence="10">
    <location>
        <begin position="73"/>
        <end position="161"/>
    </location>
</feature>
<dbReference type="InterPro" id="IPR007758">
    <property type="entry name" value="Nucleoporin_NSP1_C"/>
</dbReference>
<evidence type="ECO:0000313" key="12">
    <source>
        <dbReference type="Proteomes" id="UP001175271"/>
    </source>
</evidence>